<protein>
    <submittedName>
        <fullName evidence="2">Uncharacterized protein</fullName>
    </submittedName>
</protein>
<dbReference type="GeneID" id="300080689"/>
<accession>A0AB35KVY5</accession>
<keyword evidence="1" id="KW-1133">Transmembrane helix</keyword>
<dbReference type="Proteomes" id="UP001159292">
    <property type="component" value="Unassembled WGS sequence"/>
</dbReference>
<feature type="transmembrane region" description="Helical" evidence="1">
    <location>
        <begin position="7"/>
        <end position="26"/>
    </location>
</feature>
<reference evidence="2" key="1">
    <citation type="submission" date="2022-09" db="EMBL/GenBank/DDBJ databases">
        <title>Intensive care unit water sources are persistently colonized with multi-drug resistant bacteria and are the site of extensive horizontal gene transfer of antibiotic resistance genes.</title>
        <authorList>
            <person name="Diorio-Toth L."/>
        </authorList>
    </citation>
    <scope>NUCLEOTIDE SEQUENCE</scope>
    <source>
        <strain evidence="2">GD04000</strain>
    </source>
</reference>
<evidence type="ECO:0000256" key="1">
    <source>
        <dbReference type="SAM" id="Phobius"/>
    </source>
</evidence>
<name>A0AB35KVY5_ECTOL</name>
<comment type="caution">
    <text evidence="2">The sequence shown here is derived from an EMBL/GenBank/DDBJ whole genome shotgun (WGS) entry which is preliminary data.</text>
</comment>
<evidence type="ECO:0000313" key="3">
    <source>
        <dbReference type="Proteomes" id="UP001159292"/>
    </source>
</evidence>
<keyword evidence="1" id="KW-0812">Transmembrane</keyword>
<evidence type="ECO:0000313" key="2">
    <source>
        <dbReference type="EMBL" id="MDH0567033.1"/>
    </source>
</evidence>
<keyword evidence="1" id="KW-0472">Membrane</keyword>
<gene>
    <name evidence="2" type="ORF">N7671_07155</name>
</gene>
<sequence>MFRFIKTTIAGGLLFILPLVLLFILIEKAIHLLRGPLHKVLPIFSGFSIAVPHQ</sequence>
<dbReference type="AlphaFoldDB" id="A0AB35KVY5"/>
<organism evidence="2 3">
    <name type="scientific">Ectopseudomonas oleovorans</name>
    <name type="common">Pseudomonas oleovorans</name>
    <dbReference type="NCBI Taxonomy" id="301"/>
    <lineage>
        <taxon>Bacteria</taxon>
        <taxon>Pseudomonadati</taxon>
        <taxon>Pseudomonadota</taxon>
        <taxon>Gammaproteobacteria</taxon>
        <taxon>Pseudomonadales</taxon>
        <taxon>Pseudomonadaceae</taxon>
        <taxon>Ectopseudomonas</taxon>
    </lineage>
</organism>
<dbReference type="EMBL" id="JAOEET010000013">
    <property type="protein sequence ID" value="MDH0567033.1"/>
    <property type="molecule type" value="Genomic_DNA"/>
</dbReference>
<dbReference type="RefSeq" id="WP_232531452.1">
    <property type="nucleotide sequence ID" value="NZ_JANKBU010000021.1"/>
</dbReference>
<proteinExistence type="predicted"/>